<evidence type="ECO:0000256" key="2">
    <source>
        <dbReference type="ARBA" id="ARBA00022448"/>
    </source>
</evidence>
<dbReference type="GO" id="GO:0004092">
    <property type="term" value="F:carnitine O-acetyltransferase activity"/>
    <property type="evidence" value="ECO:0007669"/>
    <property type="project" value="TreeGrafter"/>
</dbReference>
<dbReference type="InterPro" id="IPR023213">
    <property type="entry name" value="CAT-like_dom_sf"/>
</dbReference>
<evidence type="ECO:0000256" key="5">
    <source>
        <dbReference type="ARBA" id="ARBA00023098"/>
    </source>
</evidence>
<keyword evidence="3" id="KW-0808">Transferase</keyword>
<evidence type="ECO:0000256" key="4">
    <source>
        <dbReference type="ARBA" id="ARBA00022832"/>
    </source>
</evidence>
<evidence type="ECO:0000256" key="3">
    <source>
        <dbReference type="ARBA" id="ARBA00022679"/>
    </source>
</evidence>
<sequence>MTSSDIITFANEDNLPKLPVPSLLATVEQTLDALKPLVTQQDHQRLLDKSIDFLNSQTIKILQQYLLESSKTNSNYLDSQGISPTTANVYGDLRGHTLPRNPFFILEDDPLKSFAPSQPFRASILITSALRFIVSLRNEMLKPDFSPKNSTPLSMTSYKNLFGTTIVPFNNGVSMKKVENFEDSRHIIIMSKSQFYILEVLSKDFQIWFTKHELSAILKDIIEDSNKSDVIDQTTHAIGAFTTEMKTTWKYARLHLEKTNKDNLDLIDSALFVVSLDHESPKNDLEKVEFVSHGTSRIDSDGIQIGTCTNRYYDKLNLIITQNSVAACVYPAACMDGTTVLRFISDIYTDSVLRLARKINGNNYTLWKGTNTVPINDTIEKPNFIKMKSHLTPDLKSGLHLAETRLADIIHQHEYVSKIIPNFGNNYILGKMNLPPDSLIQACIQITYYALYGKMASSSEPVTTRKFKDARTEPISVQSELMLKLCQGFISQATKKQKYSLLLDAIEEHSTKVKNAIHGKGFERHLSALRSAFIQKDILSELYPNLPTTQTASDDGEIPPFIFDPSLDLLYKPELLVANCGNPALNLFGVTPAIPSGFGIGYIIKDDSLAIVASSQWRQTNRFLDTLNSVIDEMKMIWRETILGKNVTISQTNDIPNHSTGAVDGGRTSGISRARELESYVSSIPMSLVKTNHSSTLPNFKLATSGIIKDSSESPRSSNTNTITNKRPDLNIGVASKSSVSILGGYDYFDVGELALRSGLVSAQRSKSVSRSTSDTNLKDYANNFKDLGKKLIVSEEI</sequence>
<feature type="compositionally biased region" description="Polar residues" evidence="7">
    <location>
        <begin position="714"/>
        <end position="725"/>
    </location>
</feature>
<dbReference type="GO" id="GO:0005829">
    <property type="term" value="C:cytosol"/>
    <property type="evidence" value="ECO:0007669"/>
    <property type="project" value="TreeGrafter"/>
</dbReference>
<dbReference type="PANTHER" id="PTHR22589">
    <property type="entry name" value="CARNITINE O-ACYLTRANSFERASE"/>
    <property type="match status" value="1"/>
</dbReference>
<dbReference type="Pfam" id="PF00755">
    <property type="entry name" value="Carn_acyltransf"/>
    <property type="match status" value="1"/>
</dbReference>
<proteinExistence type="inferred from homology"/>
<dbReference type="InterPro" id="IPR000542">
    <property type="entry name" value="Carn_acyl_trans"/>
</dbReference>
<protein>
    <recommendedName>
        <fullName evidence="8">Choline/carnitine acyltransferase domain-containing protein</fullName>
    </recommendedName>
</protein>
<dbReference type="EMBL" id="KV453876">
    <property type="protein sequence ID" value="ODV82717.1"/>
    <property type="molecule type" value="Genomic_DNA"/>
</dbReference>
<evidence type="ECO:0000313" key="10">
    <source>
        <dbReference type="Proteomes" id="UP000094801"/>
    </source>
</evidence>
<dbReference type="InterPro" id="IPR042231">
    <property type="entry name" value="Cho/carn_acyl_trans_2"/>
</dbReference>
<keyword evidence="4" id="KW-0276">Fatty acid metabolism</keyword>
<feature type="domain" description="Choline/carnitine acyltransferase" evidence="8">
    <location>
        <begin position="18"/>
        <end position="628"/>
    </location>
</feature>
<dbReference type="Gene3D" id="3.30.559.70">
    <property type="entry name" value="Choline/Carnitine o-acyltransferase, domain 2"/>
    <property type="match status" value="1"/>
</dbReference>
<keyword evidence="5" id="KW-0443">Lipid metabolism</keyword>
<evidence type="ECO:0000256" key="7">
    <source>
        <dbReference type="SAM" id="MobiDB-lite"/>
    </source>
</evidence>
<dbReference type="InterPro" id="IPR042572">
    <property type="entry name" value="Carn_acyl_trans_N"/>
</dbReference>
<dbReference type="GO" id="GO:0009437">
    <property type="term" value="P:carnitine metabolic process"/>
    <property type="evidence" value="ECO:0007669"/>
    <property type="project" value="TreeGrafter"/>
</dbReference>
<organism evidence="9 10">
    <name type="scientific">[Candida] arabinofermentans NRRL YB-2248</name>
    <dbReference type="NCBI Taxonomy" id="983967"/>
    <lineage>
        <taxon>Eukaryota</taxon>
        <taxon>Fungi</taxon>
        <taxon>Dikarya</taxon>
        <taxon>Ascomycota</taxon>
        <taxon>Saccharomycotina</taxon>
        <taxon>Pichiomycetes</taxon>
        <taxon>Pichiales</taxon>
        <taxon>Pichiaceae</taxon>
        <taxon>Ogataea</taxon>
        <taxon>Ogataea/Candida clade</taxon>
    </lineage>
</organism>
<evidence type="ECO:0000313" key="9">
    <source>
        <dbReference type="EMBL" id="ODV82717.1"/>
    </source>
</evidence>
<dbReference type="PANTHER" id="PTHR22589:SF48">
    <property type="entry name" value="CARNITINE O-ACETYLTRANSFERASE YAT2"/>
    <property type="match status" value="1"/>
</dbReference>
<evidence type="ECO:0000256" key="6">
    <source>
        <dbReference type="ARBA" id="ARBA00023315"/>
    </source>
</evidence>
<feature type="region of interest" description="Disordered" evidence="7">
    <location>
        <begin position="708"/>
        <end position="727"/>
    </location>
</feature>
<dbReference type="Proteomes" id="UP000094801">
    <property type="component" value="Unassembled WGS sequence"/>
</dbReference>
<dbReference type="Gene3D" id="3.30.559.10">
    <property type="entry name" value="Chloramphenicol acetyltransferase-like domain"/>
    <property type="match status" value="1"/>
</dbReference>
<dbReference type="SUPFAM" id="SSF52777">
    <property type="entry name" value="CoA-dependent acyltransferases"/>
    <property type="match status" value="2"/>
</dbReference>
<keyword evidence="2" id="KW-0813">Transport</keyword>
<keyword evidence="6" id="KW-0012">Acyltransferase</keyword>
<name>A0A1E4STE8_9ASCO</name>
<dbReference type="OrthoDB" id="240216at2759"/>
<gene>
    <name evidence="9" type="ORF">CANARDRAFT_25701</name>
</gene>
<evidence type="ECO:0000256" key="1">
    <source>
        <dbReference type="ARBA" id="ARBA00005232"/>
    </source>
</evidence>
<dbReference type="Gene3D" id="1.10.275.20">
    <property type="entry name" value="Choline/Carnitine o-acyltransferase"/>
    <property type="match status" value="1"/>
</dbReference>
<keyword evidence="10" id="KW-1185">Reference proteome</keyword>
<accession>A0A1E4STE8</accession>
<dbReference type="STRING" id="983967.A0A1E4STE8"/>
<reference evidence="10" key="1">
    <citation type="submission" date="2016-04" db="EMBL/GenBank/DDBJ databases">
        <title>Comparative genomics of biotechnologically important yeasts.</title>
        <authorList>
            <consortium name="DOE Joint Genome Institute"/>
            <person name="Riley R."/>
            <person name="Haridas S."/>
            <person name="Wolfe K.H."/>
            <person name="Lopes M.R."/>
            <person name="Hittinger C.T."/>
            <person name="Goker M."/>
            <person name="Salamov A."/>
            <person name="Wisecaver J."/>
            <person name="Long T.M."/>
            <person name="Aerts A.L."/>
            <person name="Barry K."/>
            <person name="Choi C."/>
            <person name="Clum A."/>
            <person name="Coughlan A.Y."/>
            <person name="Deshpande S."/>
            <person name="Douglass A.P."/>
            <person name="Hanson S.J."/>
            <person name="Klenk H.-P."/>
            <person name="Labutti K."/>
            <person name="Lapidus A."/>
            <person name="Lindquist E."/>
            <person name="Lipzen A."/>
            <person name="Meier-Kolthoff J.P."/>
            <person name="Ohm R.A."/>
            <person name="Otillar R.P."/>
            <person name="Pangilinan J."/>
            <person name="Peng Y."/>
            <person name="Rokas A."/>
            <person name="Rosa C.A."/>
            <person name="Scheuner C."/>
            <person name="Sibirny A.A."/>
            <person name="Slot J.C."/>
            <person name="Stielow J.B."/>
            <person name="Sun H."/>
            <person name="Kurtzman C.P."/>
            <person name="Blackwell M."/>
            <person name="Grigoriev I.V."/>
            <person name="Jeffries T.W."/>
        </authorList>
    </citation>
    <scope>NUCLEOTIDE SEQUENCE [LARGE SCALE GENOMIC DNA]</scope>
    <source>
        <strain evidence="10">NRRL YB-2248</strain>
    </source>
</reference>
<evidence type="ECO:0000259" key="8">
    <source>
        <dbReference type="Pfam" id="PF00755"/>
    </source>
</evidence>
<dbReference type="GO" id="GO:0006631">
    <property type="term" value="P:fatty acid metabolic process"/>
    <property type="evidence" value="ECO:0007669"/>
    <property type="project" value="UniProtKB-KW"/>
</dbReference>
<dbReference type="InterPro" id="IPR039551">
    <property type="entry name" value="Cho/carn_acyl_trans"/>
</dbReference>
<comment type="similarity">
    <text evidence="1">Belongs to the carnitine/choline acetyltransferase family.</text>
</comment>
<dbReference type="AlphaFoldDB" id="A0A1E4STE8"/>